<evidence type="ECO:0000256" key="1">
    <source>
        <dbReference type="ARBA" id="ARBA00006817"/>
    </source>
</evidence>
<dbReference type="Proteomes" id="UP000556026">
    <property type="component" value="Unassembled WGS sequence"/>
</dbReference>
<evidence type="ECO:0000313" key="4">
    <source>
        <dbReference type="Proteomes" id="UP000556026"/>
    </source>
</evidence>
<evidence type="ECO:0000313" key="3">
    <source>
        <dbReference type="EMBL" id="GFO60509.1"/>
    </source>
</evidence>
<evidence type="ECO:0000259" key="2">
    <source>
        <dbReference type="Pfam" id="PF08327"/>
    </source>
</evidence>
<gene>
    <name evidence="3" type="ORF">GMST_28340</name>
</gene>
<dbReference type="Pfam" id="PF08327">
    <property type="entry name" value="AHSA1"/>
    <property type="match status" value="1"/>
</dbReference>
<comment type="caution">
    <text evidence="3">The sequence shown here is derived from an EMBL/GenBank/DDBJ whole genome shotgun (WGS) entry which is preliminary data.</text>
</comment>
<dbReference type="InterPro" id="IPR023393">
    <property type="entry name" value="START-like_dom_sf"/>
</dbReference>
<dbReference type="CDD" id="cd07814">
    <property type="entry name" value="SRPBCC_CalC_Aha1-like"/>
    <property type="match status" value="1"/>
</dbReference>
<dbReference type="Gene3D" id="3.30.530.20">
    <property type="match status" value="1"/>
</dbReference>
<organism evidence="3 4">
    <name type="scientific">Geomonas silvestris</name>
    <dbReference type="NCBI Taxonomy" id="2740184"/>
    <lineage>
        <taxon>Bacteria</taxon>
        <taxon>Pseudomonadati</taxon>
        <taxon>Thermodesulfobacteriota</taxon>
        <taxon>Desulfuromonadia</taxon>
        <taxon>Geobacterales</taxon>
        <taxon>Geobacteraceae</taxon>
        <taxon>Geomonas</taxon>
    </lineage>
</organism>
<dbReference type="InterPro" id="IPR013538">
    <property type="entry name" value="ASHA1/2-like_C"/>
</dbReference>
<dbReference type="AlphaFoldDB" id="A0A6V8MLJ8"/>
<protein>
    <recommendedName>
        <fullName evidence="2">Activator of Hsp90 ATPase homologue 1/2-like C-terminal domain-containing protein</fullName>
    </recommendedName>
</protein>
<dbReference type="RefSeq" id="WP_183355332.1">
    <property type="nucleotide sequence ID" value="NZ_BLXX01000009.1"/>
</dbReference>
<name>A0A6V8MLJ8_9BACT</name>
<reference evidence="4" key="1">
    <citation type="submission" date="2020-06" db="EMBL/GenBank/DDBJ databases">
        <title>Draft genomic sequence of Geomonas sp. Red330.</title>
        <authorList>
            <person name="Itoh H."/>
            <person name="Zhenxing X."/>
            <person name="Ushijima N."/>
            <person name="Masuda Y."/>
            <person name="Shiratori Y."/>
            <person name="Senoo K."/>
        </authorList>
    </citation>
    <scope>NUCLEOTIDE SEQUENCE [LARGE SCALE GENOMIC DNA]</scope>
    <source>
        <strain evidence="4">Red330</strain>
    </source>
</reference>
<keyword evidence="4" id="KW-1185">Reference proteome</keyword>
<comment type="similarity">
    <text evidence="1">Belongs to the AHA1 family.</text>
</comment>
<dbReference type="SUPFAM" id="SSF55961">
    <property type="entry name" value="Bet v1-like"/>
    <property type="match status" value="1"/>
</dbReference>
<accession>A0A6V8MLJ8</accession>
<dbReference type="EMBL" id="BLXX01000009">
    <property type="protein sequence ID" value="GFO60509.1"/>
    <property type="molecule type" value="Genomic_DNA"/>
</dbReference>
<proteinExistence type="inferred from homology"/>
<feature type="domain" description="Activator of Hsp90 ATPase homologue 1/2-like C-terminal" evidence="2">
    <location>
        <begin position="18"/>
        <end position="127"/>
    </location>
</feature>
<sequence>MKDQSYSLSFLVNKSPQEVFAAVNRVRDWWSGDIAGGTDQPGDIFTYSVPGIHYSEQTITELIPGKKVVWHVSDANLTFVKHKSEWQGTDIIFDIAPKGDQTELRFTHRGLVPDFECHEACSNAWGLLVGGNLLRLITTGEPQPSPW</sequence>